<feature type="domain" description="Protein kinase" evidence="20">
    <location>
        <begin position="374"/>
        <end position="651"/>
    </location>
</feature>
<reference evidence="21" key="1">
    <citation type="journal article" date="2016" name="Nat. Genet.">
        <title>A high-quality carrot genome assembly provides new insights into carotenoid accumulation and asterid genome evolution.</title>
        <authorList>
            <person name="Iorizzo M."/>
            <person name="Ellison S."/>
            <person name="Senalik D."/>
            <person name="Zeng P."/>
            <person name="Satapoomin P."/>
            <person name="Huang J."/>
            <person name="Bowman M."/>
            <person name="Iovene M."/>
            <person name="Sanseverino W."/>
            <person name="Cavagnaro P."/>
            <person name="Yildiz M."/>
            <person name="Macko-Podgorni A."/>
            <person name="Moranska E."/>
            <person name="Grzebelus E."/>
            <person name="Grzebelus D."/>
            <person name="Ashrafi H."/>
            <person name="Zheng Z."/>
            <person name="Cheng S."/>
            <person name="Spooner D."/>
            <person name="Van Deynze A."/>
            <person name="Simon P."/>
        </authorList>
    </citation>
    <scope>NUCLEOTIDE SEQUENCE</scope>
    <source>
        <tissue evidence="21">Leaf</tissue>
    </source>
</reference>
<evidence type="ECO:0000256" key="1">
    <source>
        <dbReference type="ARBA" id="ARBA00004251"/>
    </source>
</evidence>
<evidence type="ECO:0000256" key="2">
    <source>
        <dbReference type="ARBA" id="ARBA00008536"/>
    </source>
</evidence>
<evidence type="ECO:0000256" key="19">
    <source>
        <dbReference type="SAM" id="Phobius"/>
    </source>
</evidence>
<keyword evidence="16" id="KW-0675">Receptor</keyword>
<dbReference type="InterPro" id="IPR013320">
    <property type="entry name" value="ConA-like_dom_sf"/>
</dbReference>
<evidence type="ECO:0000256" key="9">
    <source>
        <dbReference type="ARBA" id="ARBA00022729"/>
    </source>
</evidence>
<keyword evidence="15 19" id="KW-0472">Membrane</keyword>
<dbReference type="SMART" id="SM00220">
    <property type="entry name" value="S_TKc"/>
    <property type="match status" value="1"/>
</dbReference>
<dbReference type="EMBL" id="CP093343">
    <property type="protein sequence ID" value="WOG81963.1"/>
    <property type="molecule type" value="Genomic_DNA"/>
</dbReference>
<gene>
    <name evidence="21" type="ORF">DCAR_0101122</name>
</gene>
<dbReference type="Pfam" id="PF00069">
    <property type="entry name" value="Pkinase"/>
    <property type="match status" value="1"/>
</dbReference>
<dbReference type="PROSITE" id="PS00108">
    <property type="entry name" value="PROTEIN_KINASE_ST"/>
    <property type="match status" value="1"/>
</dbReference>
<dbReference type="PROSITE" id="PS00307">
    <property type="entry name" value="LECTIN_LEGUME_BETA"/>
    <property type="match status" value="1"/>
</dbReference>
<dbReference type="KEGG" id="dcr:108204795"/>
<dbReference type="InterPro" id="IPR050528">
    <property type="entry name" value="L-type_Lectin-RKs"/>
</dbReference>
<keyword evidence="22" id="KW-1185">Reference proteome</keyword>
<comment type="similarity">
    <text evidence="2">In the N-terminal section; belongs to the leguminous lectin family.</text>
</comment>
<keyword evidence="9" id="KW-0732">Signal</keyword>
<dbReference type="EC" id="2.7.11.1" evidence="4"/>
<dbReference type="SUPFAM" id="SSF56112">
    <property type="entry name" value="Protein kinase-like (PK-like)"/>
    <property type="match status" value="1"/>
</dbReference>
<reference evidence="21" key="2">
    <citation type="submission" date="2022-03" db="EMBL/GenBank/DDBJ databases">
        <title>Draft title - Genomic analysis of global carrot germplasm unveils the trajectory of domestication and the origin of high carotenoid orange carrot.</title>
        <authorList>
            <person name="Iorizzo M."/>
            <person name="Ellison S."/>
            <person name="Senalik D."/>
            <person name="Macko-Podgorni A."/>
            <person name="Grzebelus D."/>
            <person name="Bostan H."/>
            <person name="Rolling W."/>
            <person name="Curaba J."/>
            <person name="Simon P."/>
        </authorList>
    </citation>
    <scope>NUCLEOTIDE SEQUENCE</scope>
    <source>
        <tissue evidence="21">Leaf</tissue>
    </source>
</reference>
<name>A0AAF0W5A3_DAUCS</name>
<evidence type="ECO:0000256" key="10">
    <source>
        <dbReference type="ARBA" id="ARBA00022734"/>
    </source>
</evidence>
<dbReference type="PROSITE" id="PS00107">
    <property type="entry name" value="PROTEIN_KINASE_ATP"/>
    <property type="match status" value="1"/>
</dbReference>
<dbReference type="InterPro" id="IPR017441">
    <property type="entry name" value="Protein_kinase_ATP_BS"/>
</dbReference>
<comment type="similarity">
    <text evidence="3">In the C-terminal section; belongs to the protein kinase superfamily. Ser/Thr protein kinase family.</text>
</comment>
<evidence type="ECO:0000256" key="6">
    <source>
        <dbReference type="ARBA" id="ARBA00022527"/>
    </source>
</evidence>
<protein>
    <recommendedName>
        <fullName evidence="4">non-specific serine/threonine protein kinase</fullName>
        <ecNumber evidence="4">2.7.11.1</ecNumber>
    </recommendedName>
</protein>
<dbReference type="PANTHER" id="PTHR27007">
    <property type="match status" value="1"/>
</dbReference>
<keyword evidence="13 18" id="KW-0067">ATP-binding</keyword>
<keyword evidence="12" id="KW-0418">Kinase</keyword>
<evidence type="ECO:0000256" key="15">
    <source>
        <dbReference type="ARBA" id="ARBA00023136"/>
    </source>
</evidence>
<evidence type="ECO:0000256" key="5">
    <source>
        <dbReference type="ARBA" id="ARBA00022475"/>
    </source>
</evidence>
<evidence type="ECO:0000256" key="4">
    <source>
        <dbReference type="ARBA" id="ARBA00012513"/>
    </source>
</evidence>
<dbReference type="InterPro" id="IPR008271">
    <property type="entry name" value="Ser/Thr_kinase_AS"/>
</dbReference>
<feature type="binding site" evidence="18">
    <location>
        <position position="402"/>
    </location>
    <ligand>
        <name>ATP</name>
        <dbReference type="ChEBI" id="CHEBI:30616"/>
    </ligand>
</feature>
<dbReference type="Gene3D" id="3.30.200.20">
    <property type="entry name" value="Phosphorylase Kinase, domain 1"/>
    <property type="match status" value="1"/>
</dbReference>
<dbReference type="CDD" id="cd06899">
    <property type="entry name" value="lectin_legume_LecRK_Arcelin_ConA"/>
    <property type="match status" value="1"/>
</dbReference>
<evidence type="ECO:0000256" key="7">
    <source>
        <dbReference type="ARBA" id="ARBA00022679"/>
    </source>
</evidence>
<dbReference type="CDD" id="cd14066">
    <property type="entry name" value="STKc_IRAK"/>
    <property type="match status" value="1"/>
</dbReference>
<evidence type="ECO:0000256" key="12">
    <source>
        <dbReference type="ARBA" id="ARBA00022777"/>
    </source>
</evidence>
<keyword evidence="14 19" id="KW-1133">Transmembrane helix</keyword>
<sequence length="695" mass="77690">MPSNSKILFWVLVILFIFTTLFTSFTFSTPLVNKDFTFLGDAHLKNASLILTQEAPSCSSSMSSPYASGVGRAFYKYPIRFLDFSTNNVASFTCKFSFRIDPSAPYCAFGDGLAFLITSNVDSVSLSDGYMGLPQSNALDSFLAVEFDTSFNANLGDINENHVSVDFNSLLSVATVDSLARGIDFRSGRKMSVWIEYSHSEKVIRVWVGYYGFLRPLSPLLVGNVDISKNFKEFMHVGFSASNGRGSAFHVVDEWRFRTSDLESSMVVDRFTDELEECLICFPGEDSSTSMNVDDSDHLGQKHKSPLQVALVVGGLVLSVISVIGFLRLFFMFLQQRKRDVAIKCSERRVSKIQANKVPKRLSLTEVRSATKGFSRKRIIGAGASAVVYEGLLPSLGSVAVKRFNEVKRTSALYNRFTNEFGTMVGCMRHKNLVQLLGWCCERNELVLVYEYMPNGSLDRTLHSRSRATKLLTWERRIYVVLGIASALAYLHEECEKQIIHRDLKTSNIMLDAEFNPKLGDFGLAEVNEQSSKAREVTLPAGTMGYLAPEYVYSGVPSLQTDVYSFGVVALEVATGRRPVNDDGTVLTDSMWDMWEKRNLMAAADPTLTGNFNRVEMERIILVGLSCVHPNYERRPSMGEVVRMLRGEAPLRKLPTTKPTVRIRALSENSEDMIQFNEGLDGTPWSTPRTHLSKT</sequence>
<keyword evidence="6" id="KW-0723">Serine/threonine-protein kinase</keyword>
<comment type="subcellular location">
    <subcellularLocation>
        <location evidence="1">Cell membrane</location>
        <topology evidence="1">Single-pass type I membrane protein</topology>
    </subcellularLocation>
</comment>
<evidence type="ECO:0000256" key="17">
    <source>
        <dbReference type="ARBA" id="ARBA00023180"/>
    </source>
</evidence>
<keyword evidence="5" id="KW-1003">Cell membrane</keyword>
<evidence type="ECO:0000313" key="22">
    <source>
        <dbReference type="Proteomes" id="UP000077755"/>
    </source>
</evidence>
<feature type="transmembrane region" description="Helical" evidence="19">
    <location>
        <begin position="309"/>
        <end position="331"/>
    </location>
</feature>
<dbReference type="Gene3D" id="2.60.120.200">
    <property type="match status" value="1"/>
</dbReference>
<evidence type="ECO:0000256" key="18">
    <source>
        <dbReference type="PROSITE-ProRule" id="PRU10141"/>
    </source>
</evidence>
<dbReference type="InterPro" id="IPR000719">
    <property type="entry name" value="Prot_kinase_dom"/>
</dbReference>
<evidence type="ECO:0000256" key="13">
    <source>
        <dbReference type="ARBA" id="ARBA00022840"/>
    </source>
</evidence>
<dbReference type="Pfam" id="PF00139">
    <property type="entry name" value="Lectin_legB"/>
    <property type="match status" value="1"/>
</dbReference>
<keyword evidence="8 19" id="KW-0812">Transmembrane</keyword>
<accession>A0AAF0W5A3</accession>
<dbReference type="InterPro" id="IPR011009">
    <property type="entry name" value="Kinase-like_dom_sf"/>
</dbReference>
<dbReference type="FunFam" id="1.10.510.10:FF:000342">
    <property type="entry name" value="L-type lectin-domain containing receptor kinase VIII.1"/>
    <property type="match status" value="1"/>
</dbReference>
<evidence type="ECO:0000256" key="3">
    <source>
        <dbReference type="ARBA" id="ARBA00010217"/>
    </source>
</evidence>
<dbReference type="GO" id="GO:0004674">
    <property type="term" value="F:protein serine/threonine kinase activity"/>
    <property type="evidence" value="ECO:0007669"/>
    <property type="project" value="UniProtKB-KW"/>
</dbReference>
<dbReference type="FunFam" id="3.30.200.20:FF:000810">
    <property type="entry name" value="L-type lectin-domain containing receptor kinase S.6"/>
    <property type="match status" value="1"/>
</dbReference>
<dbReference type="Proteomes" id="UP000077755">
    <property type="component" value="Chromosome 1"/>
</dbReference>
<keyword evidence="7" id="KW-0808">Transferase</keyword>
<dbReference type="SUPFAM" id="SSF49899">
    <property type="entry name" value="Concanavalin A-like lectins/glucanases"/>
    <property type="match status" value="1"/>
</dbReference>
<keyword evidence="11 18" id="KW-0547">Nucleotide-binding</keyword>
<evidence type="ECO:0000313" key="21">
    <source>
        <dbReference type="EMBL" id="WOG81963.1"/>
    </source>
</evidence>
<evidence type="ECO:0000256" key="16">
    <source>
        <dbReference type="ARBA" id="ARBA00023170"/>
    </source>
</evidence>
<keyword evidence="17" id="KW-0325">Glycoprotein</keyword>
<dbReference type="GO" id="GO:0005524">
    <property type="term" value="F:ATP binding"/>
    <property type="evidence" value="ECO:0007669"/>
    <property type="project" value="UniProtKB-UniRule"/>
</dbReference>
<evidence type="ECO:0000256" key="11">
    <source>
        <dbReference type="ARBA" id="ARBA00022741"/>
    </source>
</evidence>
<proteinExistence type="inferred from homology"/>
<dbReference type="GO" id="GO:0002229">
    <property type="term" value="P:defense response to oomycetes"/>
    <property type="evidence" value="ECO:0007669"/>
    <property type="project" value="UniProtKB-ARBA"/>
</dbReference>
<dbReference type="GO" id="GO:0005886">
    <property type="term" value="C:plasma membrane"/>
    <property type="evidence" value="ECO:0007669"/>
    <property type="project" value="UniProtKB-SubCell"/>
</dbReference>
<dbReference type="Gene3D" id="1.10.510.10">
    <property type="entry name" value="Transferase(Phosphotransferase) domain 1"/>
    <property type="match status" value="1"/>
</dbReference>
<dbReference type="GO" id="GO:0030246">
    <property type="term" value="F:carbohydrate binding"/>
    <property type="evidence" value="ECO:0007669"/>
    <property type="project" value="UniProtKB-KW"/>
</dbReference>
<organism evidence="21 22">
    <name type="scientific">Daucus carota subsp. sativus</name>
    <name type="common">Carrot</name>
    <dbReference type="NCBI Taxonomy" id="79200"/>
    <lineage>
        <taxon>Eukaryota</taxon>
        <taxon>Viridiplantae</taxon>
        <taxon>Streptophyta</taxon>
        <taxon>Embryophyta</taxon>
        <taxon>Tracheophyta</taxon>
        <taxon>Spermatophyta</taxon>
        <taxon>Magnoliopsida</taxon>
        <taxon>eudicotyledons</taxon>
        <taxon>Gunneridae</taxon>
        <taxon>Pentapetalae</taxon>
        <taxon>asterids</taxon>
        <taxon>campanulids</taxon>
        <taxon>Apiales</taxon>
        <taxon>Apiaceae</taxon>
        <taxon>Apioideae</taxon>
        <taxon>Scandiceae</taxon>
        <taxon>Daucinae</taxon>
        <taxon>Daucus</taxon>
        <taxon>Daucus sect. Daucus</taxon>
    </lineage>
</organism>
<dbReference type="InterPro" id="IPR019825">
    <property type="entry name" value="Lectin_legB_Mn/Ca_BS"/>
</dbReference>
<evidence type="ECO:0000256" key="14">
    <source>
        <dbReference type="ARBA" id="ARBA00022989"/>
    </source>
</evidence>
<feature type="transmembrane region" description="Helical" evidence="19">
    <location>
        <begin position="7"/>
        <end position="27"/>
    </location>
</feature>
<dbReference type="AlphaFoldDB" id="A0AAF0W5A3"/>
<evidence type="ECO:0000256" key="8">
    <source>
        <dbReference type="ARBA" id="ARBA00022692"/>
    </source>
</evidence>
<keyword evidence="10" id="KW-0430">Lectin</keyword>
<dbReference type="PROSITE" id="PS50011">
    <property type="entry name" value="PROTEIN_KINASE_DOM"/>
    <property type="match status" value="1"/>
</dbReference>
<evidence type="ECO:0000259" key="20">
    <source>
        <dbReference type="PROSITE" id="PS50011"/>
    </source>
</evidence>
<dbReference type="InterPro" id="IPR001220">
    <property type="entry name" value="Legume_lectin_dom"/>
</dbReference>